<sequence>MSVCDNRTASAALLTVSRHNTRGLQPDFLFLMGCPLLLCLSVLLFMSSLATGQISIYHLQTTEQPTPIPGDLTTGQRTEQPTPILGAPFFPVGPEAITLTQSDGNYEPVLLEEAFTYAGKVHTQLYLSMDGYVAFYVPNIDELPNPQLGKDVIAPLWTDVEADEGGRWTYEQATNGSLIDAATAEINSMFPNVNFSASWVFVSTWENVPLEVASGVASFQVVLASDAGDVSFILMNYGTIPSIPSAYWLAGYDMKNSDFVTISLNDSSELSSTSNINIPGRWAFPVHTGPIGPPVPEIFYPYWHGTEMYFSENNESAVPIPLQRAFRFFGSYEYTIYVNKNGLLTFSEPLDEPSPDNTANINTDLVAPLWTDFEIENSEKVIYQEVTGGPLLYQATQDINNMFPGNYFDASWLFIATWETMSFENNTGSATFQAVLVSNGADVSYVMLNYGPIDSTDQYFVAGYASTDGNSNFIPETDTLNLSSSSNVQIPGRWVFQVATPQPTPCQNLNCAWNEACMPINGAYGCGCGGFNSRPNPDTFDAIETCSGSTGSLSLSRCQLFEAGYPAEVLHLNDRNCIGQLEYDRLVFNFDSNSNLCGTTLENNDTHIIFKNNVGSTDGMGVISHVGGINIAFSCVYPLIQSISMPMAIEATGSIYSKELSTEGSYQISMTPYPDPSFNTPYSGTVTLEVNQQIYIAVKVEQFDGAPIGLALDNCWATPVNQIDYYIRWDLIVNDCPNPADGTVAVLQNGVSTSSYFSFRMFTFTGFSSQIFLHCQVHLCLLESGNCAQPCDGQMFRRRRSVDVYDSASISMGF</sequence>
<dbReference type="InterPro" id="IPR042235">
    <property type="entry name" value="ZP-C_dom"/>
</dbReference>
<dbReference type="Gene3D" id="2.60.40.4100">
    <property type="entry name" value="Zona pellucida, ZP-C domain"/>
    <property type="match status" value="1"/>
</dbReference>
<evidence type="ECO:0000256" key="2">
    <source>
        <dbReference type="SAM" id="Phobius"/>
    </source>
</evidence>
<dbReference type="PROSITE" id="PS51034">
    <property type="entry name" value="ZP_2"/>
    <property type="match status" value="1"/>
</dbReference>
<dbReference type="Proteomes" id="UP000593565">
    <property type="component" value="Unassembled WGS sequence"/>
</dbReference>
<accession>A0A7J6ARH6</accession>
<dbReference type="InterPro" id="IPR001507">
    <property type="entry name" value="ZP_dom"/>
</dbReference>
<dbReference type="InterPro" id="IPR003886">
    <property type="entry name" value="NIDO_dom"/>
</dbReference>
<evidence type="ECO:0008006" key="7">
    <source>
        <dbReference type="Google" id="ProtNLM"/>
    </source>
</evidence>
<dbReference type="Pfam" id="PF06119">
    <property type="entry name" value="NIDO"/>
    <property type="match status" value="2"/>
</dbReference>
<keyword evidence="2" id="KW-1133">Transmembrane helix</keyword>
<reference evidence="5 6" key="1">
    <citation type="submission" date="2020-02" db="EMBL/GenBank/DDBJ databases">
        <title>A chromosome-scale genome assembly of the black bullhead catfish (Ameiurus melas).</title>
        <authorList>
            <person name="Wen M."/>
            <person name="Zham M."/>
            <person name="Cabau C."/>
            <person name="Klopp C."/>
            <person name="Donnadieu C."/>
            <person name="Roques C."/>
            <person name="Bouchez O."/>
            <person name="Lampietro C."/>
            <person name="Jouanno E."/>
            <person name="Herpin A."/>
            <person name="Louis A."/>
            <person name="Berthelot C."/>
            <person name="Parey E."/>
            <person name="Roest-Crollius H."/>
            <person name="Braasch I."/>
            <person name="Postlethwait J."/>
            <person name="Robinson-Rechavi M."/>
            <person name="Echchiki A."/>
            <person name="Begum T."/>
            <person name="Montfort J."/>
            <person name="Schartl M."/>
            <person name="Bobe J."/>
            <person name="Guiguen Y."/>
        </authorList>
    </citation>
    <scope>NUCLEOTIDE SEQUENCE [LARGE SCALE GENOMIC DNA]</scope>
    <source>
        <strain evidence="5">M_S1</strain>
        <tissue evidence="5">Blood</tissue>
    </source>
</reference>
<dbReference type="EMBL" id="JAAGNN010000009">
    <property type="protein sequence ID" value="KAF4084631.1"/>
    <property type="molecule type" value="Genomic_DNA"/>
</dbReference>
<feature type="transmembrane region" description="Helical" evidence="2">
    <location>
        <begin position="28"/>
        <end position="50"/>
    </location>
</feature>
<protein>
    <recommendedName>
        <fullName evidence="7">Alpha-tectorin</fullName>
    </recommendedName>
</protein>
<keyword evidence="2" id="KW-0812">Transmembrane</keyword>
<dbReference type="PANTHER" id="PTHR46160">
    <property type="entry name" value="ALPHA-TECTORIN-RELATED"/>
    <property type="match status" value="1"/>
</dbReference>
<dbReference type="Pfam" id="PF00100">
    <property type="entry name" value="Zona_pellucida"/>
    <property type="match status" value="1"/>
</dbReference>
<dbReference type="GO" id="GO:0007160">
    <property type="term" value="P:cell-matrix adhesion"/>
    <property type="evidence" value="ECO:0007669"/>
    <property type="project" value="InterPro"/>
</dbReference>
<dbReference type="AlphaFoldDB" id="A0A7J6ARH6"/>
<feature type="domain" description="NIDO" evidence="4">
    <location>
        <begin position="155"/>
        <end position="289"/>
    </location>
</feature>
<evidence type="ECO:0000259" key="3">
    <source>
        <dbReference type="PROSITE" id="PS51034"/>
    </source>
</evidence>
<dbReference type="InterPro" id="IPR055355">
    <property type="entry name" value="ZP-C"/>
</dbReference>
<evidence type="ECO:0000313" key="6">
    <source>
        <dbReference type="Proteomes" id="UP000593565"/>
    </source>
</evidence>
<dbReference type="Gene3D" id="2.60.40.3210">
    <property type="entry name" value="Zona pellucida, ZP-N domain"/>
    <property type="match status" value="1"/>
</dbReference>
<feature type="domain" description="ZP" evidence="3">
    <location>
        <begin position="545"/>
        <end position="798"/>
    </location>
</feature>
<dbReference type="InterPro" id="IPR052749">
    <property type="entry name" value="Alpha-tectorin"/>
</dbReference>
<evidence type="ECO:0000256" key="1">
    <source>
        <dbReference type="ARBA" id="ARBA00023157"/>
    </source>
</evidence>
<keyword evidence="1" id="KW-1015">Disulfide bond</keyword>
<feature type="domain" description="NIDO" evidence="4">
    <location>
        <begin position="368"/>
        <end position="501"/>
    </location>
</feature>
<dbReference type="SMART" id="SM00539">
    <property type="entry name" value="NIDO"/>
    <property type="match status" value="2"/>
</dbReference>
<organism evidence="5 6">
    <name type="scientific">Ameiurus melas</name>
    <name type="common">Black bullhead</name>
    <name type="synonym">Silurus melas</name>
    <dbReference type="NCBI Taxonomy" id="219545"/>
    <lineage>
        <taxon>Eukaryota</taxon>
        <taxon>Metazoa</taxon>
        <taxon>Chordata</taxon>
        <taxon>Craniata</taxon>
        <taxon>Vertebrata</taxon>
        <taxon>Euteleostomi</taxon>
        <taxon>Actinopterygii</taxon>
        <taxon>Neopterygii</taxon>
        <taxon>Teleostei</taxon>
        <taxon>Ostariophysi</taxon>
        <taxon>Siluriformes</taxon>
        <taxon>Ictaluridae</taxon>
        <taxon>Ameiurus</taxon>
    </lineage>
</organism>
<dbReference type="PROSITE" id="PS51220">
    <property type="entry name" value="NIDO"/>
    <property type="match status" value="2"/>
</dbReference>
<evidence type="ECO:0000259" key="4">
    <source>
        <dbReference type="PROSITE" id="PS51220"/>
    </source>
</evidence>
<evidence type="ECO:0000313" key="5">
    <source>
        <dbReference type="EMBL" id="KAF4084631.1"/>
    </source>
</evidence>
<gene>
    <name evidence="5" type="ORF">AMELA_G00108180</name>
</gene>
<dbReference type="SMART" id="SM00241">
    <property type="entry name" value="ZP"/>
    <property type="match status" value="1"/>
</dbReference>
<proteinExistence type="predicted"/>
<name>A0A7J6ARH6_AMEME</name>
<comment type="caution">
    <text evidence="5">The sequence shown here is derived from an EMBL/GenBank/DDBJ whole genome shotgun (WGS) entry which is preliminary data.</text>
</comment>
<keyword evidence="6" id="KW-1185">Reference proteome</keyword>
<keyword evidence="2" id="KW-0472">Membrane</keyword>
<dbReference type="PANTHER" id="PTHR46160:SF9">
    <property type="entry name" value="PROTEIN PRY2-RELATED"/>
    <property type="match status" value="1"/>
</dbReference>